<dbReference type="InterPro" id="IPR011042">
    <property type="entry name" value="6-blade_b-propeller_TolB-like"/>
</dbReference>
<feature type="repeat" description="LDL-receptor class B" evidence="13">
    <location>
        <begin position="192"/>
        <end position="237"/>
    </location>
</feature>
<evidence type="ECO:0000259" key="15">
    <source>
        <dbReference type="PROSITE" id="PS50026"/>
    </source>
</evidence>
<keyword evidence="7 14" id="KW-1133">Transmembrane helix</keyword>
<keyword evidence="5" id="KW-0732">Signal</keyword>
<dbReference type="InterPro" id="IPR049883">
    <property type="entry name" value="NOTCH1_EGF-like"/>
</dbReference>
<dbReference type="EMBL" id="OA889167">
    <property type="protein sequence ID" value="CAD7284156.1"/>
    <property type="molecule type" value="Genomic_DNA"/>
</dbReference>
<dbReference type="SMART" id="SM00181">
    <property type="entry name" value="EGF"/>
    <property type="match status" value="2"/>
</dbReference>
<evidence type="ECO:0000256" key="5">
    <source>
        <dbReference type="ARBA" id="ARBA00022729"/>
    </source>
</evidence>
<evidence type="ECO:0000256" key="3">
    <source>
        <dbReference type="ARBA" id="ARBA00022583"/>
    </source>
</evidence>
<evidence type="ECO:0000256" key="8">
    <source>
        <dbReference type="ARBA" id="ARBA00023136"/>
    </source>
</evidence>
<keyword evidence="3" id="KW-0254">Endocytosis</keyword>
<evidence type="ECO:0000256" key="1">
    <source>
        <dbReference type="ARBA" id="ARBA00004479"/>
    </source>
</evidence>
<evidence type="ECO:0000256" key="13">
    <source>
        <dbReference type="PROSITE-ProRule" id="PRU00461"/>
    </source>
</evidence>
<evidence type="ECO:0000256" key="9">
    <source>
        <dbReference type="ARBA" id="ARBA00023157"/>
    </source>
</evidence>
<keyword evidence="6" id="KW-0677">Repeat</keyword>
<keyword evidence="2 12" id="KW-0245">EGF-like domain</keyword>
<feature type="transmembrane region" description="Helical" evidence="14">
    <location>
        <begin position="496"/>
        <end position="519"/>
    </location>
</feature>
<dbReference type="GO" id="GO:0006897">
    <property type="term" value="P:endocytosis"/>
    <property type="evidence" value="ECO:0007669"/>
    <property type="project" value="UniProtKB-KW"/>
</dbReference>
<name>A0A7R9C1H1_9CRUS</name>
<dbReference type="GO" id="GO:0042813">
    <property type="term" value="F:Wnt receptor activity"/>
    <property type="evidence" value="ECO:0007669"/>
    <property type="project" value="TreeGrafter"/>
</dbReference>
<gene>
    <name evidence="16" type="ORF">NMOB1V02_LOCUS11763</name>
</gene>
<dbReference type="SUPFAM" id="SSF57196">
    <property type="entry name" value="EGF/Laminin"/>
    <property type="match status" value="1"/>
</dbReference>
<dbReference type="GO" id="GO:0005509">
    <property type="term" value="F:calcium ion binding"/>
    <property type="evidence" value="ECO:0007669"/>
    <property type="project" value="InterPro"/>
</dbReference>
<evidence type="ECO:0000313" key="17">
    <source>
        <dbReference type="Proteomes" id="UP000678499"/>
    </source>
</evidence>
<dbReference type="Gene3D" id="2.10.25.10">
    <property type="entry name" value="Laminin"/>
    <property type="match status" value="2"/>
</dbReference>
<dbReference type="Pfam" id="PF07645">
    <property type="entry name" value="EGF_CA"/>
    <property type="match status" value="1"/>
</dbReference>
<dbReference type="AlphaFoldDB" id="A0A7R9C1H1"/>
<dbReference type="Gene3D" id="2.120.10.30">
    <property type="entry name" value="TolB, C-terminal domain"/>
    <property type="match status" value="1"/>
</dbReference>
<dbReference type="InterPro" id="IPR000152">
    <property type="entry name" value="EGF-type_Asp/Asn_hydroxyl_site"/>
</dbReference>
<comment type="subcellular location">
    <subcellularLocation>
        <location evidence="1">Membrane</location>
        <topology evidence="1">Single-pass type I membrane protein</topology>
    </subcellularLocation>
</comment>
<feature type="repeat" description="LDL-receptor class B" evidence="13">
    <location>
        <begin position="148"/>
        <end position="191"/>
    </location>
</feature>
<proteinExistence type="predicted"/>
<protein>
    <recommendedName>
        <fullName evidence="15">EGF-like domain-containing protein</fullName>
    </recommendedName>
</protein>
<dbReference type="SUPFAM" id="SSF63825">
    <property type="entry name" value="YWTD domain"/>
    <property type="match status" value="1"/>
</dbReference>
<feature type="disulfide bond" evidence="12">
    <location>
        <begin position="16"/>
        <end position="26"/>
    </location>
</feature>
<dbReference type="InterPro" id="IPR050778">
    <property type="entry name" value="Cueball_EGF_LRP_Nidogen"/>
</dbReference>
<dbReference type="SMART" id="SM00179">
    <property type="entry name" value="EGF_CA"/>
    <property type="match status" value="1"/>
</dbReference>
<evidence type="ECO:0000256" key="12">
    <source>
        <dbReference type="PROSITE-ProRule" id="PRU00076"/>
    </source>
</evidence>
<evidence type="ECO:0000256" key="4">
    <source>
        <dbReference type="ARBA" id="ARBA00022692"/>
    </source>
</evidence>
<evidence type="ECO:0000256" key="11">
    <source>
        <dbReference type="ARBA" id="ARBA00023180"/>
    </source>
</evidence>
<feature type="repeat" description="LDL-receptor class B" evidence="13">
    <location>
        <begin position="238"/>
        <end position="282"/>
    </location>
</feature>
<feature type="repeat" description="LDL-receptor class B" evidence="13">
    <location>
        <begin position="104"/>
        <end position="147"/>
    </location>
</feature>
<feature type="domain" description="EGF-like" evidence="15">
    <location>
        <begin position="12"/>
        <end position="47"/>
    </location>
</feature>
<dbReference type="PROSITE" id="PS00010">
    <property type="entry name" value="ASX_HYDROXYL"/>
    <property type="match status" value="1"/>
</dbReference>
<dbReference type="Pfam" id="PF00058">
    <property type="entry name" value="Ldl_recept_b"/>
    <property type="match status" value="5"/>
</dbReference>
<dbReference type="InterPro" id="IPR018097">
    <property type="entry name" value="EGF_Ca-bd_CS"/>
</dbReference>
<keyword evidence="11" id="KW-0325">Glycoprotein</keyword>
<evidence type="ECO:0000256" key="14">
    <source>
        <dbReference type="SAM" id="Phobius"/>
    </source>
</evidence>
<evidence type="ECO:0000256" key="6">
    <source>
        <dbReference type="ARBA" id="ARBA00022737"/>
    </source>
</evidence>
<dbReference type="Proteomes" id="UP000678499">
    <property type="component" value="Unassembled WGS sequence"/>
</dbReference>
<dbReference type="FunFam" id="2.120.10.30:FF:000241">
    <property type="entry name" value="Low-density lipoprotein receptor-related protein 6"/>
    <property type="match status" value="1"/>
</dbReference>
<keyword evidence="17" id="KW-1185">Reference proteome</keyword>
<organism evidence="16">
    <name type="scientific">Notodromas monacha</name>
    <dbReference type="NCBI Taxonomy" id="399045"/>
    <lineage>
        <taxon>Eukaryota</taxon>
        <taxon>Metazoa</taxon>
        <taxon>Ecdysozoa</taxon>
        <taxon>Arthropoda</taxon>
        <taxon>Crustacea</taxon>
        <taxon>Oligostraca</taxon>
        <taxon>Ostracoda</taxon>
        <taxon>Podocopa</taxon>
        <taxon>Podocopida</taxon>
        <taxon>Cypridocopina</taxon>
        <taxon>Cypridoidea</taxon>
        <taxon>Cyprididae</taxon>
        <taxon>Notodromas</taxon>
    </lineage>
</organism>
<keyword evidence="8 14" id="KW-0472">Membrane</keyword>
<dbReference type="CDD" id="cd00054">
    <property type="entry name" value="EGF_CA"/>
    <property type="match status" value="1"/>
</dbReference>
<feature type="non-terminal residue" evidence="16">
    <location>
        <position position="580"/>
    </location>
</feature>
<dbReference type="SMART" id="SM00135">
    <property type="entry name" value="LY"/>
    <property type="match status" value="5"/>
</dbReference>
<dbReference type="InterPro" id="IPR000742">
    <property type="entry name" value="EGF"/>
</dbReference>
<dbReference type="GO" id="GO:0017147">
    <property type="term" value="F:Wnt-protein binding"/>
    <property type="evidence" value="ECO:0007669"/>
    <property type="project" value="TreeGrafter"/>
</dbReference>
<comment type="caution">
    <text evidence="12">Lacks conserved residue(s) required for the propagation of feature annotation.</text>
</comment>
<dbReference type="PROSITE" id="PS01187">
    <property type="entry name" value="EGF_CA"/>
    <property type="match status" value="1"/>
</dbReference>
<dbReference type="GO" id="GO:0060070">
    <property type="term" value="P:canonical Wnt signaling pathway"/>
    <property type="evidence" value="ECO:0007669"/>
    <property type="project" value="TreeGrafter"/>
</dbReference>
<keyword evidence="4 14" id="KW-0812">Transmembrane</keyword>
<dbReference type="InterPro" id="IPR000033">
    <property type="entry name" value="LDLR_classB_rpt"/>
</dbReference>
<evidence type="ECO:0000256" key="10">
    <source>
        <dbReference type="ARBA" id="ARBA00023170"/>
    </source>
</evidence>
<dbReference type="PROSITE" id="PS50026">
    <property type="entry name" value="EGF_3"/>
    <property type="match status" value="1"/>
</dbReference>
<keyword evidence="10" id="KW-0675">Receptor</keyword>
<dbReference type="PANTHER" id="PTHR46513:SF13">
    <property type="entry name" value="EGF-LIKE DOMAIN-CONTAINING PROTEIN"/>
    <property type="match status" value="1"/>
</dbReference>
<dbReference type="PANTHER" id="PTHR46513">
    <property type="entry name" value="VITELLOGENIN RECEPTOR-LIKE PROTEIN-RELATED-RELATED"/>
    <property type="match status" value="1"/>
</dbReference>
<evidence type="ECO:0000313" key="16">
    <source>
        <dbReference type="EMBL" id="CAD7284156.1"/>
    </source>
</evidence>
<evidence type="ECO:0000256" key="2">
    <source>
        <dbReference type="ARBA" id="ARBA00022536"/>
    </source>
</evidence>
<dbReference type="OrthoDB" id="664115at2759"/>
<evidence type="ECO:0000256" key="7">
    <source>
        <dbReference type="ARBA" id="ARBA00022989"/>
    </source>
</evidence>
<dbReference type="EMBL" id="CAJPEX010007130">
    <property type="protein sequence ID" value="CAG0924308.1"/>
    <property type="molecule type" value="Genomic_DNA"/>
</dbReference>
<reference evidence="16" key="1">
    <citation type="submission" date="2020-11" db="EMBL/GenBank/DDBJ databases">
        <authorList>
            <person name="Tran Van P."/>
        </authorList>
    </citation>
    <scope>NUCLEOTIDE SEQUENCE</scope>
</reference>
<keyword evidence="9 12" id="KW-1015">Disulfide bond</keyword>
<sequence length="580" mass="64359">GYKLSNSTHCEDIDECQVWGTCSQSCLNFEGSYKCECYQGYTKDLTNPNKCRVSEGGNPELMFANVVDIRKLQLNGDSSVSRDMALVAAETRSATALDYAHKLGLVFWSDVNDHRIYRTKMGDPVSKVPIITQDIDRADGLAVDWVHETLYWTSSGKNKIEVSRLDGSDRKTLFRGEAGGKPRAIVVVPSIGWLYWSDWGMKPRIERLGMDGTHREIIVRTGSGIEWPNGLAVDQIGLRLFWVDAKLHQISSSNLDGSDRRIIMDNAEFLLRPFSISVFEDNVFWSDWEKRAIFKASKFNGSDLVKLTPEQWGEKPNVIQVYHSHRQMESLNFCGDFNGYCSHLCLPAPQFHGDGAWALSLASKNSLDSSQMHVKSLRRKRSMAKSGSSVNHAEKLSGFPQFVGPKKYSCACPDGLQLEGDFQCYLDGKPVNPVSIPFANAVNGIKVQPEDEDGDDEDGVVDRIPDSNLLKPDYLASSSMSGTGEQVVAGVSGSTIAWIVCLVVLVTMALCSLAFVAVYEFILRPKHGIEINNPAYMVNRESVSIEQSSDGSPTLVRKSYKGEHSLETLQPLNRASNEIV</sequence>
<dbReference type="InterPro" id="IPR001881">
    <property type="entry name" value="EGF-like_Ca-bd_dom"/>
</dbReference>
<dbReference type="PROSITE" id="PS51120">
    <property type="entry name" value="LDLRB"/>
    <property type="match status" value="4"/>
</dbReference>
<accession>A0A7R9C1H1</accession>
<dbReference type="FunFam" id="2.10.25.10:FF:000009">
    <property type="entry name" value="Low-density lipoprotein receptor isoform 1"/>
    <property type="match status" value="1"/>
</dbReference>
<dbReference type="GO" id="GO:0005886">
    <property type="term" value="C:plasma membrane"/>
    <property type="evidence" value="ECO:0007669"/>
    <property type="project" value="TreeGrafter"/>
</dbReference>